<evidence type="ECO:0000313" key="3">
    <source>
        <dbReference type="EMBL" id="MCX2523426.1"/>
    </source>
</evidence>
<dbReference type="Gene3D" id="3.40.50.2000">
    <property type="entry name" value="Glycogen Phosphorylase B"/>
    <property type="match status" value="2"/>
</dbReference>
<accession>A0AA41ZF17</accession>
<dbReference type="CDD" id="cd03814">
    <property type="entry name" value="GT4-like"/>
    <property type="match status" value="1"/>
</dbReference>
<dbReference type="InterPro" id="IPR050194">
    <property type="entry name" value="Glycosyltransferase_grp1"/>
</dbReference>
<dbReference type="PANTHER" id="PTHR45947:SF3">
    <property type="entry name" value="SULFOQUINOVOSYL TRANSFERASE SQD2"/>
    <property type="match status" value="1"/>
</dbReference>
<proteinExistence type="predicted"/>
<evidence type="ECO:0000259" key="1">
    <source>
        <dbReference type="Pfam" id="PF00534"/>
    </source>
</evidence>
<gene>
    <name evidence="3" type="ORF">OQ287_04165</name>
</gene>
<dbReference type="AlphaFoldDB" id="A0AA41ZF17"/>
<evidence type="ECO:0000313" key="4">
    <source>
        <dbReference type="Proteomes" id="UP001165678"/>
    </source>
</evidence>
<reference evidence="3" key="1">
    <citation type="submission" date="2022-11" db="EMBL/GenBank/DDBJ databases">
        <title>Larsenimonas rhizosphaerae sp. nov., isolated from a tidal mudflat.</title>
        <authorList>
            <person name="Lee S.D."/>
            <person name="Kim I.S."/>
        </authorList>
    </citation>
    <scope>NUCLEOTIDE SEQUENCE</scope>
    <source>
        <strain evidence="3">GH2-1</strain>
    </source>
</reference>
<sequence length="403" mass="45392">MTTEHTLQQTPSGQEPPMTSIAFVSETWAPEINGVAHTLHQLAGKLVSRGFELQLIRPVPLDGSTDPDVTHELQVRSIPIPDYEGVRMGRPCSHRLSRFWKAHRPDVVYIATEGPLGLSALNTARRLGLPVVSGFHTNFDQYSQHYIMLKVLRPFVRPFLRRFHNRSAVTLVPTRFQADALTNYGYNNVEVMGRGLDNERFSPSHRRASLRQDWKAKDNTLVFLYVGRLAAEKNMPLMIQALEQVHERYPDVRAVFVGDGPMKRELETRLPWAIFAGFREGDELAAYYASADIFIFPSRSETFGNVVTEAMASGLACIAFNYAAAGELIEHGQEGQLVDYTDDQGFIDATLSLVEDTEHVRQMGEAARERVLSLTWSSICDQFIKYLHQAQEVSDARAQLSNV</sequence>
<dbReference type="PANTHER" id="PTHR45947">
    <property type="entry name" value="SULFOQUINOVOSYL TRANSFERASE SQD2"/>
    <property type="match status" value="1"/>
</dbReference>
<evidence type="ECO:0000259" key="2">
    <source>
        <dbReference type="Pfam" id="PF13439"/>
    </source>
</evidence>
<protein>
    <submittedName>
        <fullName evidence="3">Glycosyltransferase family 1 protein</fullName>
    </submittedName>
</protein>
<comment type="caution">
    <text evidence="3">The sequence shown here is derived from an EMBL/GenBank/DDBJ whole genome shotgun (WGS) entry which is preliminary data.</text>
</comment>
<dbReference type="Pfam" id="PF13439">
    <property type="entry name" value="Glyco_transf_4"/>
    <property type="match status" value="1"/>
</dbReference>
<keyword evidence="4" id="KW-1185">Reference proteome</keyword>
<dbReference type="RefSeq" id="WP_250936884.1">
    <property type="nucleotide sequence ID" value="NZ_JAMLJK010000001.1"/>
</dbReference>
<feature type="domain" description="Glycosyltransferase subfamily 4-like N-terminal" evidence="2">
    <location>
        <begin position="32"/>
        <end position="200"/>
    </location>
</feature>
<dbReference type="Pfam" id="PF00534">
    <property type="entry name" value="Glycos_transf_1"/>
    <property type="match status" value="1"/>
</dbReference>
<feature type="domain" description="Glycosyl transferase family 1" evidence="1">
    <location>
        <begin position="209"/>
        <end position="370"/>
    </location>
</feature>
<dbReference type="InterPro" id="IPR001296">
    <property type="entry name" value="Glyco_trans_1"/>
</dbReference>
<dbReference type="SUPFAM" id="SSF53756">
    <property type="entry name" value="UDP-Glycosyltransferase/glycogen phosphorylase"/>
    <property type="match status" value="1"/>
</dbReference>
<dbReference type="Proteomes" id="UP001165678">
    <property type="component" value="Unassembled WGS sequence"/>
</dbReference>
<dbReference type="InterPro" id="IPR028098">
    <property type="entry name" value="Glyco_trans_4-like_N"/>
</dbReference>
<dbReference type="GO" id="GO:0016757">
    <property type="term" value="F:glycosyltransferase activity"/>
    <property type="evidence" value="ECO:0007669"/>
    <property type="project" value="InterPro"/>
</dbReference>
<name>A0AA41ZF17_9GAMM</name>
<dbReference type="EMBL" id="JAPIVE010000001">
    <property type="protein sequence ID" value="MCX2523426.1"/>
    <property type="molecule type" value="Genomic_DNA"/>
</dbReference>
<organism evidence="3 4">
    <name type="scientific">Larsenimonas rhizosphaerae</name>
    <dbReference type="NCBI Taxonomy" id="2944682"/>
    <lineage>
        <taxon>Bacteria</taxon>
        <taxon>Pseudomonadati</taxon>
        <taxon>Pseudomonadota</taxon>
        <taxon>Gammaproteobacteria</taxon>
        <taxon>Oceanospirillales</taxon>
        <taxon>Halomonadaceae</taxon>
        <taxon>Larsenimonas</taxon>
    </lineage>
</organism>